<gene>
    <name evidence="2" type="ORF">Acr_13g0011070</name>
</gene>
<evidence type="ECO:0000256" key="1">
    <source>
        <dbReference type="SAM" id="MobiDB-lite"/>
    </source>
</evidence>
<dbReference type="AlphaFoldDB" id="A0A7J0FP52"/>
<feature type="compositionally biased region" description="Low complexity" evidence="1">
    <location>
        <begin position="65"/>
        <end position="81"/>
    </location>
</feature>
<keyword evidence="3" id="KW-1185">Reference proteome</keyword>
<accession>A0A7J0FP52</accession>
<proteinExistence type="predicted"/>
<dbReference type="OrthoDB" id="1748203at2759"/>
<sequence>MTEAAKRLKDFCPLWLTPSGRVSPSSSSSQWVGILCGHIQGGMLRVEARPPSPPEPEPEPKPAKVEAPVAEPPDLLDLNDPVPGASELDEKNALALAIVHVGKLSLKPNDVQHFSIAQDLRFHRSLKSNLINLSGSAMSTDQYTPTSYCPNPANGTTGWELIFVTAPSSNESATTESKLAGGLDKLTLDSLYDDAMWRSNQNVSYNPWEPVPTSGPTMPQITYDPFFASNTVAAPPSVQMAAVANQQQPFMFQQQQTMMMVSQQQHPVNPFLNRYTVSIPTSVCLSNPTIHTWGLFRLCLDLRFLK</sequence>
<name>A0A7J0FP52_9ERIC</name>
<feature type="region of interest" description="Disordered" evidence="1">
    <location>
        <begin position="45"/>
        <end position="86"/>
    </location>
</feature>
<reference evidence="2 3" key="1">
    <citation type="submission" date="2019-07" db="EMBL/GenBank/DDBJ databases">
        <title>De Novo Assembly of kiwifruit Actinidia rufa.</title>
        <authorList>
            <person name="Sugita-Konishi S."/>
            <person name="Sato K."/>
            <person name="Mori E."/>
            <person name="Abe Y."/>
            <person name="Kisaki G."/>
            <person name="Hamano K."/>
            <person name="Suezawa K."/>
            <person name="Otani M."/>
            <person name="Fukuda T."/>
            <person name="Manabe T."/>
            <person name="Gomi K."/>
            <person name="Tabuchi M."/>
            <person name="Akimitsu K."/>
            <person name="Kataoka I."/>
        </authorList>
    </citation>
    <scope>NUCLEOTIDE SEQUENCE [LARGE SCALE GENOMIC DNA]</scope>
    <source>
        <strain evidence="3">cv. Fuchu</strain>
    </source>
</reference>
<evidence type="ECO:0000313" key="2">
    <source>
        <dbReference type="EMBL" id="GFY99707.1"/>
    </source>
</evidence>
<dbReference type="EMBL" id="BJWL01000013">
    <property type="protein sequence ID" value="GFY99707.1"/>
    <property type="molecule type" value="Genomic_DNA"/>
</dbReference>
<evidence type="ECO:0000313" key="3">
    <source>
        <dbReference type="Proteomes" id="UP000585474"/>
    </source>
</evidence>
<protein>
    <submittedName>
        <fullName evidence="2">ENTH/ANTH/VHS superfamily protein</fullName>
    </submittedName>
</protein>
<comment type="caution">
    <text evidence="2">The sequence shown here is derived from an EMBL/GenBank/DDBJ whole genome shotgun (WGS) entry which is preliminary data.</text>
</comment>
<organism evidence="2 3">
    <name type="scientific">Actinidia rufa</name>
    <dbReference type="NCBI Taxonomy" id="165716"/>
    <lineage>
        <taxon>Eukaryota</taxon>
        <taxon>Viridiplantae</taxon>
        <taxon>Streptophyta</taxon>
        <taxon>Embryophyta</taxon>
        <taxon>Tracheophyta</taxon>
        <taxon>Spermatophyta</taxon>
        <taxon>Magnoliopsida</taxon>
        <taxon>eudicotyledons</taxon>
        <taxon>Gunneridae</taxon>
        <taxon>Pentapetalae</taxon>
        <taxon>asterids</taxon>
        <taxon>Ericales</taxon>
        <taxon>Actinidiaceae</taxon>
        <taxon>Actinidia</taxon>
    </lineage>
</organism>
<dbReference type="Proteomes" id="UP000585474">
    <property type="component" value="Unassembled WGS sequence"/>
</dbReference>